<dbReference type="GO" id="GO:0004869">
    <property type="term" value="F:cysteine-type endopeptidase inhibitor activity"/>
    <property type="evidence" value="ECO:0007669"/>
    <property type="project" value="UniProtKB-KW"/>
</dbReference>
<dbReference type="GO" id="GO:0070062">
    <property type="term" value="C:extracellular exosome"/>
    <property type="evidence" value="ECO:0007669"/>
    <property type="project" value="TreeGrafter"/>
</dbReference>
<sequence length="171" mass="17650">MWVGPSQGVGLPAYILSPHPQLWPFSAMAFPVAVAGPGLCFLLLLGVPLTLETSVAGGLDNVPVSDPEVQQAAQVAVKTYNDLNNCMYYTQGEKVLSAQRQVSGCRCYRGQGRGAGLCVLWVQLRMRGSGGAGIQGGRVAVRLQGVGGSDLVALGPRGRGAIVGTRSGGGQ</sequence>
<evidence type="ECO:0000256" key="1">
    <source>
        <dbReference type="ARBA" id="ARBA00004613"/>
    </source>
</evidence>
<dbReference type="CDD" id="cd00042">
    <property type="entry name" value="CY"/>
    <property type="match status" value="1"/>
</dbReference>
<keyword evidence="10" id="KW-1185">Reference proteome</keyword>
<evidence type="ECO:0000256" key="4">
    <source>
        <dbReference type="ARBA" id="ARBA00022690"/>
    </source>
</evidence>
<keyword evidence="7" id="KW-0472">Membrane</keyword>
<keyword evidence="7" id="KW-1133">Transmembrane helix</keyword>
<evidence type="ECO:0000256" key="5">
    <source>
        <dbReference type="ARBA" id="ARBA00022704"/>
    </source>
</evidence>
<evidence type="ECO:0000256" key="2">
    <source>
        <dbReference type="ARBA" id="ARBA00009403"/>
    </source>
</evidence>
<dbReference type="Pfam" id="PF00031">
    <property type="entry name" value="Cystatin"/>
    <property type="match status" value="1"/>
</dbReference>
<keyword evidence="4" id="KW-0646">Protease inhibitor</keyword>
<dbReference type="AlphaFoldDB" id="A0A8C0J003"/>
<dbReference type="Gene3D" id="3.10.450.10">
    <property type="match status" value="1"/>
</dbReference>
<dbReference type="InterPro" id="IPR000010">
    <property type="entry name" value="Cystatin_dom"/>
</dbReference>
<feature type="domain" description="Cystatin" evidence="8">
    <location>
        <begin position="57"/>
        <end position="103"/>
    </location>
</feature>
<accession>A0A8C0J003</accession>
<evidence type="ECO:0000259" key="8">
    <source>
        <dbReference type="Pfam" id="PF00031"/>
    </source>
</evidence>
<dbReference type="Ensembl" id="ENSCABT00000026948.1">
    <property type="protein sequence ID" value="ENSCABP00000024589.1"/>
    <property type="gene ID" value="ENSCABG00000018111.1"/>
</dbReference>
<keyword evidence="3" id="KW-0964">Secreted</keyword>
<evidence type="ECO:0000256" key="3">
    <source>
        <dbReference type="ARBA" id="ARBA00022525"/>
    </source>
</evidence>
<reference evidence="9" key="1">
    <citation type="submission" date="2025-08" db="UniProtKB">
        <authorList>
            <consortium name="Ensembl"/>
        </authorList>
    </citation>
    <scope>IDENTIFICATION</scope>
</reference>
<evidence type="ECO:0000256" key="6">
    <source>
        <dbReference type="ARBA" id="ARBA00023157"/>
    </source>
</evidence>
<evidence type="ECO:0000313" key="9">
    <source>
        <dbReference type="Ensembl" id="ENSCABP00000024589.1"/>
    </source>
</evidence>
<proteinExistence type="inferred from homology"/>
<reference evidence="9" key="2">
    <citation type="submission" date="2025-09" db="UniProtKB">
        <authorList>
            <consortium name="Ensembl"/>
        </authorList>
    </citation>
    <scope>IDENTIFICATION</scope>
</reference>
<dbReference type="SUPFAM" id="SSF54403">
    <property type="entry name" value="Cystatin/monellin"/>
    <property type="match status" value="1"/>
</dbReference>
<keyword evidence="6" id="KW-1015">Disulfide bond</keyword>
<dbReference type="GeneTree" id="ENSGT00950000185159"/>
<dbReference type="Proteomes" id="UP000694404">
    <property type="component" value="Unplaced"/>
</dbReference>
<comment type="similarity">
    <text evidence="2">Belongs to the cystatin family.</text>
</comment>
<dbReference type="PANTHER" id="PTHR47033:SF1">
    <property type="entry name" value="CYSTATIN-M"/>
    <property type="match status" value="1"/>
</dbReference>
<dbReference type="PANTHER" id="PTHR47033">
    <property type="entry name" value="CYSTATIN-M"/>
    <property type="match status" value="1"/>
</dbReference>
<protein>
    <recommendedName>
        <fullName evidence="8">Cystatin domain-containing protein</fullName>
    </recommendedName>
</protein>
<organism evidence="9 10">
    <name type="scientific">Chelonoidis abingdonii</name>
    <name type="common">Abingdon island giant tortoise</name>
    <name type="synonym">Testudo abingdonii</name>
    <dbReference type="NCBI Taxonomy" id="106734"/>
    <lineage>
        <taxon>Eukaryota</taxon>
        <taxon>Metazoa</taxon>
        <taxon>Chordata</taxon>
        <taxon>Craniata</taxon>
        <taxon>Vertebrata</taxon>
        <taxon>Euteleostomi</taxon>
        <taxon>Archelosauria</taxon>
        <taxon>Testudinata</taxon>
        <taxon>Testudines</taxon>
        <taxon>Cryptodira</taxon>
        <taxon>Durocryptodira</taxon>
        <taxon>Testudinoidea</taxon>
        <taxon>Testudinidae</taxon>
        <taxon>Chelonoidis</taxon>
    </lineage>
</organism>
<keyword evidence="7" id="KW-0812">Transmembrane</keyword>
<evidence type="ECO:0000256" key="7">
    <source>
        <dbReference type="SAM" id="Phobius"/>
    </source>
</evidence>
<keyword evidence="5" id="KW-0789">Thiol protease inhibitor</keyword>
<feature type="transmembrane region" description="Helical" evidence="7">
    <location>
        <begin position="22"/>
        <end position="45"/>
    </location>
</feature>
<comment type="subcellular location">
    <subcellularLocation>
        <location evidence="1">Secreted</location>
    </subcellularLocation>
</comment>
<evidence type="ECO:0000313" key="10">
    <source>
        <dbReference type="Proteomes" id="UP000694404"/>
    </source>
</evidence>
<name>A0A8C0J003_CHEAB</name>
<dbReference type="InterPro" id="IPR046350">
    <property type="entry name" value="Cystatin_sf"/>
</dbReference>